<dbReference type="GO" id="GO:0009279">
    <property type="term" value="C:cell outer membrane"/>
    <property type="evidence" value="ECO:0007669"/>
    <property type="project" value="TreeGrafter"/>
</dbReference>
<keyword evidence="4" id="KW-0732">Signal</keyword>
<sequence>MRKVVKILWTAALWGSLVLAASGAWAQNPEAQKFMAEGGQHLEKGQFDQAIALYKKAIAKEPRSAVAYNMLGMAYRFKYNQVRSQDLKNQEIAAFQKAIEIDPNYWVALINLGVTYNGLGDKAKAAPLFKKALTLKPDHPERAELEKIIKEGEKKK</sequence>
<accession>A0A7V4G7C8</accession>
<dbReference type="Pfam" id="PF00515">
    <property type="entry name" value="TPR_1"/>
    <property type="match status" value="1"/>
</dbReference>
<protein>
    <submittedName>
        <fullName evidence="5">Tetratricopeptide repeat protein</fullName>
    </submittedName>
</protein>
<gene>
    <name evidence="5" type="ORF">ENT08_02270</name>
</gene>
<feature type="repeat" description="TPR" evidence="3">
    <location>
        <begin position="106"/>
        <end position="139"/>
    </location>
</feature>
<comment type="caution">
    <text evidence="5">The sequence shown here is derived from an EMBL/GenBank/DDBJ whole genome shotgun (WGS) entry which is preliminary data.</text>
</comment>
<name>A0A7V4G7C8_9BACT</name>
<feature type="repeat" description="TPR" evidence="3">
    <location>
        <begin position="31"/>
        <end position="64"/>
    </location>
</feature>
<evidence type="ECO:0000256" key="4">
    <source>
        <dbReference type="SAM" id="SignalP"/>
    </source>
</evidence>
<dbReference type="PANTHER" id="PTHR44858:SF1">
    <property type="entry name" value="UDP-N-ACETYLGLUCOSAMINE--PEPTIDE N-ACETYLGLUCOSAMINYLTRANSFERASE SPINDLY-RELATED"/>
    <property type="match status" value="1"/>
</dbReference>
<dbReference type="Pfam" id="PF13414">
    <property type="entry name" value="TPR_11"/>
    <property type="match status" value="1"/>
</dbReference>
<dbReference type="GO" id="GO:0046813">
    <property type="term" value="P:receptor-mediated virion attachment to host cell"/>
    <property type="evidence" value="ECO:0007669"/>
    <property type="project" value="TreeGrafter"/>
</dbReference>
<feature type="chain" id="PRO_5031112332" evidence="4">
    <location>
        <begin position="27"/>
        <end position="156"/>
    </location>
</feature>
<evidence type="ECO:0000256" key="3">
    <source>
        <dbReference type="PROSITE-ProRule" id="PRU00339"/>
    </source>
</evidence>
<organism evidence="5">
    <name type="scientific">Desulfobacca acetoxidans</name>
    <dbReference type="NCBI Taxonomy" id="60893"/>
    <lineage>
        <taxon>Bacteria</taxon>
        <taxon>Pseudomonadati</taxon>
        <taxon>Thermodesulfobacteriota</taxon>
        <taxon>Desulfobaccia</taxon>
        <taxon>Desulfobaccales</taxon>
        <taxon>Desulfobaccaceae</taxon>
        <taxon>Desulfobacca</taxon>
    </lineage>
</organism>
<dbReference type="EMBL" id="DSXI01000129">
    <property type="protein sequence ID" value="HGS04556.1"/>
    <property type="molecule type" value="Genomic_DNA"/>
</dbReference>
<proteinExistence type="predicted"/>
<dbReference type="AlphaFoldDB" id="A0A7V4G7C8"/>
<evidence type="ECO:0000256" key="2">
    <source>
        <dbReference type="ARBA" id="ARBA00022803"/>
    </source>
</evidence>
<evidence type="ECO:0000256" key="1">
    <source>
        <dbReference type="ARBA" id="ARBA00022737"/>
    </source>
</evidence>
<dbReference type="InterPro" id="IPR050498">
    <property type="entry name" value="Ycf3"/>
</dbReference>
<dbReference type="PANTHER" id="PTHR44858">
    <property type="entry name" value="TETRATRICOPEPTIDE REPEAT PROTEIN 6"/>
    <property type="match status" value="1"/>
</dbReference>
<feature type="signal peptide" evidence="4">
    <location>
        <begin position="1"/>
        <end position="26"/>
    </location>
</feature>
<dbReference type="SMART" id="SM00028">
    <property type="entry name" value="TPR"/>
    <property type="match status" value="3"/>
</dbReference>
<keyword evidence="1" id="KW-0677">Repeat</keyword>
<dbReference type="SUPFAM" id="SSF48452">
    <property type="entry name" value="TPR-like"/>
    <property type="match status" value="1"/>
</dbReference>
<reference evidence="5" key="1">
    <citation type="journal article" date="2020" name="mSystems">
        <title>Genome- and Community-Level Interaction Insights into Carbon Utilization and Element Cycling Functions of Hydrothermarchaeota in Hydrothermal Sediment.</title>
        <authorList>
            <person name="Zhou Z."/>
            <person name="Liu Y."/>
            <person name="Xu W."/>
            <person name="Pan J."/>
            <person name="Luo Z.H."/>
            <person name="Li M."/>
        </authorList>
    </citation>
    <scope>NUCLEOTIDE SEQUENCE [LARGE SCALE GENOMIC DNA]</scope>
    <source>
        <strain evidence="5">SpSt-548</strain>
    </source>
</reference>
<evidence type="ECO:0000313" key="5">
    <source>
        <dbReference type="EMBL" id="HGS04556.1"/>
    </source>
</evidence>
<dbReference type="PROSITE" id="PS50005">
    <property type="entry name" value="TPR"/>
    <property type="match status" value="2"/>
</dbReference>
<dbReference type="Gene3D" id="1.25.40.10">
    <property type="entry name" value="Tetratricopeptide repeat domain"/>
    <property type="match status" value="1"/>
</dbReference>
<keyword evidence="2 3" id="KW-0802">TPR repeat</keyword>
<dbReference type="InterPro" id="IPR019734">
    <property type="entry name" value="TPR_rpt"/>
</dbReference>
<dbReference type="InterPro" id="IPR011990">
    <property type="entry name" value="TPR-like_helical_dom_sf"/>
</dbReference>